<evidence type="ECO:0000256" key="9">
    <source>
        <dbReference type="ARBA" id="ARBA00023136"/>
    </source>
</evidence>
<keyword evidence="4" id="KW-0479">Metal-binding</keyword>
<comment type="subcellular location">
    <subcellularLocation>
        <location evidence="1">Endomembrane system</location>
    </subcellularLocation>
</comment>
<evidence type="ECO:0000256" key="10">
    <source>
        <dbReference type="ARBA" id="ARBA00023157"/>
    </source>
</evidence>
<evidence type="ECO:0000256" key="7">
    <source>
        <dbReference type="ARBA" id="ARBA00022833"/>
    </source>
</evidence>
<dbReference type="GO" id="GO:0016010">
    <property type="term" value="C:dystrophin-associated glycoprotein complex"/>
    <property type="evidence" value="ECO:0007669"/>
    <property type="project" value="UniProtKB-ARBA"/>
</dbReference>
<accession>A0A182FJJ5</accession>
<dbReference type="Proteomes" id="UP000069272">
    <property type="component" value="Chromosome X"/>
</dbReference>
<evidence type="ECO:0000256" key="4">
    <source>
        <dbReference type="ARBA" id="ARBA00022723"/>
    </source>
</evidence>
<dbReference type="Gene3D" id="3.30.60.90">
    <property type="match status" value="1"/>
</dbReference>
<dbReference type="STRING" id="7167.A0A182FJJ5"/>
<reference evidence="11 12" key="1">
    <citation type="journal article" date="2017" name="G3 (Bethesda)">
        <title>The Physical Genome Mapping of Anopheles albimanus Corrected Scaffold Misassemblies and Identified Interarm Rearrangements in Genus Anopheles.</title>
        <authorList>
            <person name="Artemov G.N."/>
            <person name="Peery A.N."/>
            <person name="Jiang X."/>
            <person name="Tu Z."/>
            <person name="Stegniy V.N."/>
            <person name="Sharakhova M.V."/>
            <person name="Sharakhov I.V."/>
        </authorList>
    </citation>
    <scope>NUCLEOTIDE SEQUENCE [LARGE SCALE GENOMIC DNA]</scope>
    <source>
        <strain evidence="11 12">ALBI9_A</strain>
    </source>
</reference>
<dbReference type="Pfam" id="PF09068">
    <property type="entry name" value="EF-hand_2"/>
    <property type="match status" value="1"/>
</dbReference>
<dbReference type="CDD" id="cd02345">
    <property type="entry name" value="ZZ_dah"/>
    <property type="match status" value="1"/>
</dbReference>
<dbReference type="VEuPathDB" id="VectorBase:AALB006690"/>
<dbReference type="GO" id="GO:0005520">
    <property type="term" value="F:insulin-like growth factor binding"/>
    <property type="evidence" value="ECO:0007669"/>
    <property type="project" value="TreeGrafter"/>
</dbReference>
<dbReference type="Pfam" id="PF00878">
    <property type="entry name" value="CIMR"/>
    <property type="match status" value="3"/>
</dbReference>
<keyword evidence="6" id="KW-0863">Zinc-finger</keyword>
<dbReference type="AlphaFoldDB" id="A0A182FJJ5"/>
<reference evidence="11" key="2">
    <citation type="submission" date="2022-08" db="UniProtKB">
        <authorList>
            <consortium name="EnsemblMetazoa"/>
        </authorList>
    </citation>
    <scope>IDENTIFICATION</scope>
    <source>
        <strain evidence="11">STECLA/ALBI9_A</strain>
    </source>
</reference>
<dbReference type="InterPro" id="IPR044865">
    <property type="entry name" value="MRH_dom"/>
</dbReference>
<dbReference type="VEuPathDB" id="VectorBase:AALB20_037470"/>
<keyword evidence="9" id="KW-0472">Membrane</keyword>
<dbReference type="PROSITE" id="PS51914">
    <property type="entry name" value="MRH"/>
    <property type="match status" value="4"/>
</dbReference>
<dbReference type="GO" id="GO:0050804">
    <property type="term" value="P:modulation of chemical synaptic transmission"/>
    <property type="evidence" value="ECO:0007669"/>
    <property type="project" value="UniProtKB-ARBA"/>
</dbReference>
<dbReference type="PROSITE" id="PS50135">
    <property type="entry name" value="ZF_ZZ_2"/>
    <property type="match status" value="1"/>
</dbReference>
<keyword evidence="12" id="KW-1185">Reference proteome</keyword>
<evidence type="ECO:0000313" key="11">
    <source>
        <dbReference type="EnsemblMetazoa" id="AALB006690-PA"/>
    </source>
</evidence>
<dbReference type="InterPro" id="IPR015153">
    <property type="entry name" value="EF-hand_dom_typ1"/>
</dbReference>
<evidence type="ECO:0000313" key="12">
    <source>
        <dbReference type="Proteomes" id="UP000069272"/>
    </source>
</evidence>
<dbReference type="GO" id="GO:0007041">
    <property type="term" value="P:lysosomal transport"/>
    <property type="evidence" value="ECO:0007669"/>
    <property type="project" value="InterPro"/>
</dbReference>
<dbReference type="PANTHER" id="PTHR15071">
    <property type="entry name" value="MANNOSE-6-PHOSPHATE RECEPTOR FAMILY MEMBER"/>
    <property type="match status" value="1"/>
</dbReference>
<evidence type="ECO:0000256" key="5">
    <source>
        <dbReference type="ARBA" id="ARBA00022729"/>
    </source>
</evidence>
<name>A0A182FJJ5_ANOAL</name>
<dbReference type="PROSITE" id="PS01357">
    <property type="entry name" value="ZF_ZZ_1"/>
    <property type="match status" value="1"/>
</dbReference>
<keyword evidence="5" id="KW-0732">Signal</keyword>
<dbReference type="Gene3D" id="2.70.130.10">
    <property type="entry name" value="Mannose-6-phosphate receptor binding domain"/>
    <property type="match status" value="4"/>
</dbReference>
<dbReference type="SMART" id="SM01404">
    <property type="entry name" value="CIMR"/>
    <property type="match status" value="3"/>
</dbReference>
<dbReference type="InterPro" id="IPR009011">
    <property type="entry name" value="Man6P_isomerase_rcpt-bd_dom_sf"/>
</dbReference>
<dbReference type="InterPro" id="IPR011992">
    <property type="entry name" value="EF-hand-dom_pair"/>
</dbReference>
<dbReference type="SUPFAM" id="SSF47473">
    <property type="entry name" value="EF-hand"/>
    <property type="match status" value="1"/>
</dbReference>
<keyword evidence="7" id="KW-0862">Zinc</keyword>
<dbReference type="SMART" id="SM00291">
    <property type="entry name" value="ZnF_ZZ"/>
    <property type="match status" value="1"/>
</dbReference>
<sequence>MYEQETDGRGYLVYRNRYNGREEQDNPNLLLILLTINEKHSASRYSTYRCAGKLYDLQKALHNRHQLNLIDSAPSVKPAPLTAAIHDIYFAAARMGYFDELTTTPNPSTATALLASFLWAVFDPRRMTPISVLELRQTFLLLCDHPHHTQLVLEHFRLASDHNLCVSRHRFETMLGVLSKLLAYLGEPEHLRPTMVQQITAECFASYPGLVGLTEYQFSCLWKLSSLFSYYSNVVSLCRRFRDTEGVVHSGAPCTGCHFAIRGLRFQCQRCRGVSLCTDCFTAGYSDKRHNVSHKMYEISGAERDASRCTAWFGAVWRWFTHHGTVKRDPATSVPSTFDHIDAKLIDTKAVELMGSASPPNESTGGQLPTDASMAGLLLMGRSMSRNRSSTMRRNLLLKVREIVDDSYSDNAELAHTTQQFERALDQIIAQEELKRSKQSAGDCAALPSLFDCSVAMVKVVWKAGRMIMPSGLSLPTFISGTPSRSIINGTNCTLAEPLYNVSFDFHELSSDLRHHVTSDRNERFIFNVCNDNQPAALLVRPTSGSNITLGYSANLRLEDGRIHFSFEGEPCTGRGSNTTSNQRYSLDLILLCSYDRSQVELSVIPYSPDQCQYYIFWTTPHACLPLPESLREAHCTVHDPTDAQHTFNLSPLANVNHQVPDGHGSHFLVSACKPVHYGHLAMCPPGSGVCFVNGSATDVRHRYVDYGQMVANPTVDTVTGQLVMQLNSSTERCDSSRIVFECAPGNVPGQDEGPQYIGKDKCTHQFRWRTALACNRSPRPCTVENPITGTVYNLEPLAKRVYNLTEGNRHYQVAVCQMPQSITRCPPGSGSCQILGSQSDSYGEVNALLQHATTGAPFLLYESGSLCRDGRRWKTKLEFICETDRDHATTGMMVAPRIVESGDAADCQLVVQFETVLVCEPPMQCRAFNRTADDWVDLTPLVKSTGNYEVKGAGRRFLLNVCRPLVPQYGLSCRGGASACAADFDGTTYRNETTLGFPDVSLTVAGDTVLLRYLRGDKCPGDPHANASSTVTFRCWLGPTGFGHPVLTHIESDCHHRFDWNTSIICPGSADDVRFDHTECSLINVATSSLPLHLKQITDANGNGSGSQNAQFALEALCRDRISPRTWVDYATATLQLQFNIASNATCETITTKGRLKNLYARTKSYNLTLVCGTVDDAIKTTM</sequence>
<dbReference type="SUPFAM" id="SSF50911">
    <property type="entry name" value="Mannose 6-phosphate receptor domain"/>
    <property type="match status" value="4"/>
</dbReference>
<dbReference type="SUPFAM" id="SSF57850">
    <property type="entry name" value="RING/U-box"/>
    <property type="match status" value="1"/>
</dbReference>
<dbReference type="GO" id="GO:0005537">
    <property type="term" value="F:D-mannose binding"/>
    <property type="evidence" value="ECO:0007669"/>
    <property type="project" value="InterPro"/>
</dbReference>
<dbReference type="GO" id="GO:0046716">
    <property type="term" value="P:muscle cell cellular homeostasis"/>
    <property type="evidence" value="ECO:0007669"/>
    <property type="project" value="UniProtKB-ARBA"/>
</dbReference>
<keyword evidence="3" id="KW-0812">Transmembrane</keyword>
<dbReference type="PANTHER" id="PTHR15071:SF17">
    <property type="entry name" value="CATION-INDEPENDENT MANNOSE-6-PHOSPHATE RECEPTOR"/>
    <property type="match status" value="1"/>
</dbReference>
<dbReference type="InterPro" id="IPR043145">
    <property type="entry name" value="Znf_ZZ_sf"/>
</dbReference>
<keyword evidence="10" id="KW-1015">Disulfide bond</keyword>
<dbReference type="InterPro" id="IPR000479">
    <property type="entry name" value="CIMR_rpt"/>
</dbReference>
<evidence type="ECO:0000256" key="3">
    <source>
        <dbReference type="ARBA" id="ARBA00022692"/>
    </source>
</evidence>
<keyword evidence="2" id="KW-0813">Transport</keyword>
<organism evidence="11 12">
    <name type="scientific">Anopheles albimanus</name>
    <name type="common">New world malaria mosquito</name>
    <dbReference type="NCBI Taxonomy" id="7167"/>
    <lineage>
        <taxon>Eukaryota</taxon>
        <taxon>Metazoa</taxon>
        <taxon>Ecdysozoa</taxon>
        <taxon>Arthropoda</taxon>
        <taxon>Hexapoda</taxon>
        <taxon>Insecta</taxon>
        <taxon>Pterygota</taxon>
        <taxon>Neoptera</taxon>
        <taxon>Endopterygota</taxon>
        <taxon>Diptera</taxon>
        <taxon>Nematocera</taxon>
        <taxon>Culicoidea</taxon>
        <taxon>Culicidae</taxon>
        <taxon>Anophelinae</taxon>
        <taxon>Anopheles</taxon>
    </lineage>
</organism>
<evidence type="ECO:0000256" key="2">
    <source>
        <dbReference type="ARBA" id="ARBA00022448"/>
    </source>
</evidence>
<dbReference type="VEuPathDB" id="VectorBase:AALB20_027919"/>
<dbReference type="GO" id="GO:0038023">
    <property type="term" value="F:signaling receptor activity"/>
    <property type="evidence" value="ECO:0007669"/>
    <property type="project" value="InterPro"/>
</dbReference>
<keyword evidence="8" id="KW-1133">Transmembrane helix</keyword>
<dbReference type="GO" id="GO:0005802">
    <property type="term" value="C:trans-Golgi network"/>
    <property type="evidence" value="ECO:0007669"/>
    <property type="project" value="TreeGrafter"/>
</dbReference>
<dbReference type="EnsemblMetazoa" id="AALB006690-RA">
    <property type="protein sequence ID" value="AALB006690-PA"/>
    <property type="gene ID" value="AALB006690"/>
</dbReference>
<dbReference type="InterPro" id="IPR000433">
    <property type="entry name" value="Znf_ZZ"/>
</dbReference>
<dbReference type="GO" id="GO:0005770">
    <property type="term" value="C:late endosome"/>
    <property type="evidence" value="ECO:0007669"/>
    <property type="project" value="TreeGrafter"/>
</dbReference>
<evidence type="ECO:0000256" key="6">
    <source>
        <dbReference type="ARBA" id="ARBA00022771"/>
    </source>
</evidence>
<evidence type="ECO:0000256" key="1">
    <source>
        <dbReference type="ARBA" id="ARBA00004308"/>
    </source>
</evidence>
<dbReference type="GO" id="GO:0008270">
    <property type="term" value="F:zinc ion binding"/>
    <property type="evidence" value="ECO:0007669"/>
    <property type="project" value="UniProtKB-KW"/>
</dbReference>
<evidence type="ECO:0000256" key="8">
    <source>
        <dbReference type="ARBA" id="ARBA00022989"/>
    </source>
</evidence>
<protein>
    <submittedName>
        <fullName evidence="11">Uncharacterized protein</fullName>
    </submittedName>
</protein>
<proteinExistence type="predicted"/>